<gene>
    <name evidence="8" type="ORF">HICCMSTLAB_LOCUS5190</name>
</gene>
<keyword evidence="2" id="KW-0479">Metal-binding</keyword>
<evidence type="ECO:0000256" key="2">
    <source>
        <dbReference type="ARBA" id="ARBA00022723"/>
    </source>
</evidence>
<reference evidence="8" key="1">
    <citation type="submission" date="2021-04" db="EMBL/GenBank/DDBJ databases">
        <authorList>
            <person name="Chebbi M.A.C M."/>
        </authorList>
    </citation>
    <scope>NUCLEOTIDE SEQUENCE</scope>
</reference>
<evidence type="ECO:0000256" key="6">
    <source>
        <dbReference type="SAM" id="MobiDB-lite"/>
    </source>
</evidence>
<evidence type="ECO:0000256" key="1">
    <source>
        <dbReference type="ARBA" id="ARBA00004123"/>
    </source>
</evidence>
<evidence type="ECO:0000256" key="5">
    <source>
        <dbReference type="ARBA" id="ARBA00023242"/>
    </source>
</evidence>
<comment type="subcellular location">
    <subcellularLocation>
        <location evidence="1">Nucleus</location>
    </subcellularLocation>
</comment>
<dbReference type="GO" id="GO:0008270">
    <property type="term" value="F:zinc ion binding"/>
    <property type="evidence" value="ECO:0007669"/>
    <property type="project" value="UniProtKB-KW"/>
</dbReference>
<keyword evidence="9" id="KW-1185">Reference proteome</keyword>
<name>A0A8J2HC39_COTCN</name>
<feature type="compositionally biased region" description="Basic and acidic residues" evidence="6">
    <location>
        <begin position="32"/>
        <end position="44"/>
    </location>
</feature>
<feature type="compositionally biased region" description="Polar residues" evidence="6">
    <location>
        <begin position="440"/>
        <end position="460"/>
    </location>
</feature>
<comment type="caution">
    <text evidence="8">The sequence shown here is derived from an EMBL/GenBank/DDBJ whole genome shotgun (WGS) entry which is preliminary data.</text>
</comment>
<dbReference type="GO" id="GO:0003723">
    <property type="term" value="F:RNA binding"/>
    <property type="evidence" value="ECO:0007669"/>
    <property type="project" value="TreeGrafter"/>
</dbReference>
<dbReference type="PANTHER" id="PTHR13316">
    <property type="entry name" value="ZINC FINGER, CCHC DOMAIN CONTAINING 8"/>
    <property type="match status" value="1"/>
</dbReference>
<dbReference type="Pfam" id="PF04046">
    <property type="entry name" value="PSP"/>
    <property type="match status" value="1"/>
</dbReference>
<dbReference type="PANTHER" id="PTHR13316:SF0">
    <property type="entry name" value="ZINC FINGER CCHC DOMAIN-CONTAINING PROTEIN 8"/>
    <property type="match status" value="1"/>
</dbReference>
<proteinExistence type="predicted"/>
<dbReference type="OrthoDB" id="8026949at2759"/>
<feature type="domain" description="PSP proline-rich" evidence="7">
    <location>
        <begin position="224"/>
        <end position="276"/>
    </location>
</feature>
<keyword evidence="3" id="KW-0863">Zinc-finger</keyword>
<dbReference type="GO" id="GO:0071013">
    <property type="term" value="C:catalytic step 2 spliceosome"/>
    <property type="evidence" value="ECO:0007669"/>
    <property type="project" value="TreeGrafter"/>
</dbReference>
<feature type="region of interest" description="Disordered" evidence="6">
    <location>
        <begin position="438"/>
        <end position="460"/>
    </location>
</feature>
<keyword evidence="5" id="KW-0539">Nucleus</keyword>
<organism evidence="8 9">
    <name type="scientific">Cotesia congregata</name>
    <name type="common">Parasitoid wasp</name>
    <name type="synonym">Apanteles congregatus</name>
    <dbReference type="NCBI Taxonomy" id="51543"/>
    <lineage>
        <taxon>Eukaryota</taxon>
        <taxon>Metazoa</taxon>
        <taxon>Ecdysozoa</taxon>
        <taxon>Arthropoda</taxon>
        <taxon>Hexapoda</taxon>
        <taxon>Insecta</taxon>
        <taxon>Pterygota</taxon>
        <taxon>Neoptera</taxon>
        <taxon>Endopterygota</taxon>
        <taxon>Hymenoptera</taxon>
        <taxon>Apocrita</taxon>
        <taxon>Ichneumonoidea</taxon>
        <taxon>Braconidae</taxon>
        <taxon>Microgastrinae</taxon>
        <taxon>Cotesia</taxon>
    </lineage>
</organism>
<evidence type="ECO:0000313" key="9">
    <source>
        <dbReference type="Proteomes" id="UP000786811"/>
    </source>
</evidence>
<feature type="region of interest" description="Disordered" evidence="6">
    <location>
        <begin position="26"/>
        <end position="55"/>
    </location>
</feature>
<dbReference type="InterPro" id="IPR006568">
    <property type="entry name" value="PSP_pro-rich"/>
</dbReference>
<dbReference type="InterPro" id="IPR052115">
    <property type="entry name" value="NEXT_complex_subunit_ZCCHC8"/>
</dbReference>
<evidence type="ECO:0000256" key="4">
    <source>
        <dbReference type="ARBA" id="ARBA00022833"/>
    </source>
</evidence>
<sequence>MSCNGDSQEADDSVVCLDTSQDLSVCENDADVTDHNDLDDKSSEGKTLPPGAAPEGFIVIDEAVDDLEEKNEDDEPVIKVIFRDKNVAREYRRRVKEYLQRLVRVDLPEDDSSDLVLAIWDKNSEKTERKDLSSLFTIDSKPSREDFCKVPTYGKKFDRVLKESSGNSDEEKESIGPKLTCFNCLENHNLRDCPKPRNFNEINKNRKEFSSRSNSKNSRYHVDEVKFVPGVLSNELRKALGLSHNELPKHIFKMRTLGYPPGWLEEAKQEHSGLNLYNSDGRRVLDPAEEVGEIFSPEDNIKFDIKKIHDYPGYNVPPAPGVRDAYWNPEMQAMHSKEAMLMMLAHRKAEQGYKKKKLETTTTTTSQPSPDADVELIEMDCEPSEDSVVELVPINGEDSEHPLPPGCEELPATPKLDLSCDSPSLADLERRKKLLLQELNDSPMSSPGTPKSSLNNSTVETPKSAAKCLNISPETPTQSSNETTPKVGAVKSVELGTPLLKSTSKFTRLPSSGNFSKDICDVINFENLPGATGKYEKMSGIIQKIRTTLSNQDLS</sequence>
<evidence type="ECO:0000259" key="7">
    <source>
        <dbReference type="SMART" id="SM00581"/>
    </source>
</evidence>
<keyword evidence="4" id="KW-0862">Zinc</keyword>
<dbReference type="EMBL" id="CAJNRD030001119">
    <property type="protein sequence ID" value="CAG5089317.1"/>
    <property type="molecule type" value="Genomic_DNA"/>
</dbReference>
<evidence type="ECO:0000313" key="8">
    <source>
        <dbReference type="EMBL" id="CAG5089317.1"/>
    </source>
</evidence>
<dbReference type="SMART" id="SM00581">
    <property type="entry name" value="PSP"/>
    <property type="match status" value="1"/>
</dbReference>
<protein>
    <submittedName>
        <fullName evidence="8">Similar to CG4622: Zinc finger CCHC domain-containing protein 8 homolog (Drosophila melanogaster)</fullName>
    </submittedName>
</protein>
<evidence type="ECO:0000256" key="3">
    <source>
        <dbReference type="ARBA" id="ARBA00022771"/>
    </source>
</evidence>
<dbReference type="AlphaFoldDB" id="A0A8J2HC39"/>
<accession>A0A8J2HC39</accession>
<dbReference type="Proteomes" id="UP000786811">
    <property type="component" value="Unassembled WGS sequence"/>
</dbReference>